<dbReference type="EMBL" id="AFBQ01000257">
    <property type="protein sequence ID" value="EHY30939.1"/>
    <property type="molecule type" value="Genomic_DNA"/>
</dbReference>
<evidence type="ECO:0000256" key="2">
    <source>
        <dbReference type="ARBA" id="ARBA00010333"/>
    </source>
</evidence>
<comment type="caution">
    <text evidence="8">The sequence shown here is derived from an EMBL/GenBank/DDBJ whole genome shotgun (WGS) entry which is preliminary data.</text>
</comment>
<dbReference type="GO" id="GO:0016020">
    <property type="term" value="C:membrane"/>
    <property type="evidence" value="ECO:0007669"/>
    <property type="project" value="InterPro"/>
</dbReference>
<dbReference type="HOGENOM" id="CLU_019602_18_2_4"/>
<dbReference type="Pfam" id="PF00497">
    <property type="entry name" value="SBP_bac_3"/>
    <property type="match status" value="1"/>
</dbReference>
<sequence length="249" mass="26777">MKKFTLAAVAALSLALPFAANAAKELRVAVNPTFPPFEFVNTQTNEITGFEMELVRAMGKHLGYDVKMLNIGFDGIIPAILAGTADVGASGFSVTEERKKRVLFTAPFYESGLTILVKKADADKIKSFKDLEGRKVGVQIGTTAATMAKTIKDAKVSTFNNAGEAILDLQVGGTDAVINDRPVTAYILTQQPKIAEATVHLPEMLSADQFAMVVAKDNVKLAKELDDALAALKASGEYQAIYKKWFGDN</sequence>
<dbReference type="PANTHER" id="PTHR35936:SF38">
    <property type="entry name" value="GLUTAMINE-BINDING PERIPLASMIC PROTEIN"/>
    <property type="match status" value="1"/>
</dbReference>
<comment type="subcellular location">
    <subcellularLocation>
        <location evidence="1">Cell envelope</location>
    </subcellularLocation>
</comment>
<dbReference type="Gene3D" id="3.40.190.10">
    <property type="entry name" value="Periplasmic binding protein-like II"/>
    <property type="match status" value="2"/>
</dbReference>
<evidence type="ECO:0000256" key="1">
    <source>
        <dbReference type="ARBA" id="ARBA00004196"/>
    </source>
</evidence>
<evidence type="ECO:0000259" key="6">
    <source>
        <dbReference type="SMART" id="SM00062"/>
    </source>
</evidence>
<dbReference type="SMART" id="SM00062">
    <property type="entry name" value="PBPb"/>
    <property type="match status" value="1"/>
</dbReference>
<dbReference type="RefSeq" id="WP_008542758.1">
    <property type="nucleotide sequence ID" value="NZ_JH604988.1"/>
</dbReference>
<keyword evidence="9" id="KW-1185">Reference proteome</keyword>
<name>H3KG13_9BURK</name>
<dbReference type="Proteomes" id="UP000004956">
    <property type="component" value="Unassembled WGS sequence"/>
</dbReference>
<gene>
    <name evidence="8" type="ORF">HMPREF9440_01687</name>
</gene>
<feature type="domain" description="Ionotropic glutamate receptor C-terminal" evidence="7">
    <location>
        <begin position="25"/>
        <end position="248"/>
    </location>
</feature>
<dbReference type="InterPro" id="IPR018313">
    <property type="entry name" value="SBP_3_CS"/>
</dbReference>
<dbReference type="AlphaFoldDB" id="H3KG13"/>
<dbReference type="InterPro" id="IPR001320">
    <property type="entry name" value="Iontro_rcpt_C"/>
</dbReference>
<organism evidence="8 9">
    <name type="scientific">Sutterella parvirubra YIT 11816</name>
    <dbReference type="NCBI Taxonomy" id="762967"/>
    <lineage>
        <taxon>Bacteria</taxon>
        <taxon>Pseudomonadati</taxon>
        <taxon>Pseudomonadota</taxon>
        <taxon>Betaproteobacteria</taxon>
        <taxon>Burkholderiales</taxon>
        <taxon>Sutterellaceae</taxon>
        <taxon>Sutterella</taxon>
    </lineage>
</organism>
<dbReference type="PROSITE" id="PS01039">
    <property type="entry name" value="SBP_BACTERIAL_3"/>
    <property type="match status" value="1"/>
</dbReference>
<comment type="similarity">
    <text evidence="2 4">Belongs to the bacterial solute-binding protein 3 family.</text>
</comment>
<evidence type="ECO:0000256" key="3">
    <source>
        <dbReference type="ARBA" id="ARBA00022729"/>
    </source>
</evidence>
<feature type="chain" id="PRO_5003588965" evidence="5">
    <location>
        <begin position="23"/>
        <end position="249"/>
    </location>
</feature>
<evidence type="ECO:0000313" key="8">
    <source>
        <dbReference type="EMBL" id="EHY30939.1"/>
    </source>
</evidence>
<protein>
    <submittedName>
        <fullName evidence="8">Putative glutamine ABC transporter, periplasmic glutamine-binding protein GlnH</fullName>
    </submittedName>
</protein>
<dbReference type="PATRIC" id="fig|762967.3.peg.1324"/>
<keyword evidence="3 5" id="KW-0732">Signal</keyword>
<dbReference type="GO" id="GO:0030313">
    <property type="term" value="C:cell envelope"/>
    <property type="evidence" value="ECO:0007669"/>
    <property type="project" value="UniProtKB-SubCell"/>
</dbReference>
<evidence type="ECO:0000313" key="9">
    <source>
        <dbReference type="Proteomes" id="UP000004956"/>
    </source>
</evidence>
<dbReference type="SUPFAM" id="SSF53850">
    <property type="entry name" value="Periplasmic binding protein-like II"/>
    <property type="match status" value="1"/>
</dbReference>
<dbReference type="OrthoDB" id="368476at2"/>
<reference evidence="8 9" key="1">
    <citation type="submission" date="2011-11" db="EMBL/GenBank/DDBJ databases">
        <authorList>
            <person name="Weinstock G."/>
            <person name="Sodergren E."/>
            <person name="Clifton S."/>
            <person name="Fulton L."/>
            <person name="Fulton B."/>
            <person name="Courtney L."/>
            <person name="Fronick C."/>
            <person name="Harrison M."/>
            <person name="Strong C."/>
            <person name="Farmer C."/>
            <person name="Delahaunty K."/>
            <person name="Markovic C."/>
            <person name="Hall O."/>
            <person name="Minx P."/>
            <person name="Tomlinson C."/>
            <person name="Mitreva M."/>
            <person name="Hou S."/>
            <person name="Chen J."/>
            <person name="Wollam A."/>
            <person name="Pepin K.H."/>
            <person name="Johnson M."/>
            <person name="Bhonagiri V."/>
            <person name="Zhang X."/>
            <person name="Suruliraj S."/>
            <person name="Warren W."/>
            <person name="Chinwalla A."/>
            <person name="Mardis E.R."/>
            <person name="Wilson R.K."/>
        </authorList>
    </citation>
    <scope>NUCLEOTIDE SEQUENCE [LARGE SCALE GENOMIC DNA]</scope>
    <source>
        <strain evidence="8 9">YIT 11816</strain>
    </source>
</reference>
<feature type="domain" description="Solute-binding protein family 3/N-terminal" evidence="6">
    <location>
        <begin position="25"/>
        <end position="249"/>
    </location>
</feature>
<dbReference type="SMART" id="SM00079">
    <property type="entry name" value="PBPe"/>
    <property type="match status" value="1"/>
</dbReference>
<dbReference type="GO" id="GO:0015276">
    <property type="term" value="F:ligand-gated monoatomic ion channel activity"/>
    <property type="evidence" value="ECO:0007669"/>
    <property type="project" value="InterPro"/>
</dbReference>
<dbReference type="PANTHER" id="PTHR35936">
    <property type="entry name" value="MEMBRANE-BOUND LYTIC MUREIN TRANSGLYCOSYLASE F"/>
    <property type="match status" value="1"/>
</dbReference>
<proteinExistence type="inferred from homology"/>
<feature type="signal peptide" evidence="5">
    <location>
        <begin position="1"/>
        <end position="22"/>
    </location>
</feature>
<dbReference type="CDD" id="cd13624">
    <property type="entry name" value="PBP2_Arg_Lys_His"/>
    <property type="match status" value="1"/>
</dbReference>
<dbReference type="InterPro" id="IPR001638">
    <property type="entry name" value="Solute-binding_3/MltF_N"/>
</dbReference>
<accession>H3KG13</accession>
<evidence type="ECO:0000256" key="4">
    <source>
        <dbReference type="RuleBase" id="RU003744"/>
    </source>
</evidence>
<dbReference type="STRING" id="762967.HMPREF9440_01687"/>
<evidence type="ECO:0000256" key="5">
    <source>
        <dbReference type="SAM" id="SignalP"/>
    </source>
</evidence>
<evidence type="ECO:0000259" key="7">
    <source>
        <dbReference type="SMART" id="SM00079"/>
    </source>
</evidence>